<dbReference type="PANTHER" id="PTHR43578">
    <property type="entry name" value="NADH-QUINONE OXIDOREDUCTASE SUBUNIT F"/>
    <property type="match status" value="1"/>
</dbReference>
<dbReference type="SUPFAM" id="SSF53920">
    <property type="entry name" value="Fe-only hydrogenase"/>
    <property type="match status" value="1"/>
</dbReference>
<keyword evidence="7" id="KW-0411">Iron-sulfur</keyword>
<dbReference type="InterPro" id="IPR004108">
    <property type="entry name" value="Fe_hydrogenase_lsu_C"/>
</dbReference>
<dbReference type="SUPFAM" id="SSF142984">
    <property type="entry name" value="Nqo1 middle domain-like"/>
    <property type="match status" value="1"/>
</dbReference>
<keyword evidence="4" id="KW-0479">Metal-binding</keyword>
<dbReference type="Gene3D" id="3.40.50.1780">
    <property type="match status" value="1"/>
</dbReference>
<dbReference type="InterPro" id="IPR013352">
    <property type="entry name" value="Fe_hydrogenase_subset"/>
</dbReference>
<dbReference type="InterPro" id="IPR003149">
    <property type="entry name" value="Fe_hydrogenase_ssu"/>
</dbReference>
<dbReference type="InterPro" id="IPR001041">
    <property type="entry name" value="2Fe-2S_ferredoxin-type"/>
</dbReference>
<dbReference type="GO" id="GO:0005506">
    <property type="term" value="F:iron ion binding"/>
    <property type="evidence" value="ECO:0007669"/>
    <property type="project" value="InterPro"/>
</dbReference>
<dbReference type="Gene3D" id="1.20.1440.230">
    <property type="entry name" value="NADH-ubiquinone oxidoreductase 51kDa subunit, iron-sulphur binding domain"/>
    <property type="match status" value="1"/>
</dbReference>
<dbReference type="Gene3D" id="3.40.950.10">
    <property type="entry name" value="Fe-only Hydrogenase (Larger Subunit), Chain L, domain 3"/>
    <property type="match status" value="1"/>
</dbReference>
<dbReference type="Pfam" id="PF10589">
    <property type="entry name" value="NADH_4Fe-4S"/>
    <property type="match status" value="1"/>
</dbReference>
<evidence type="ECO:0000313" key="9">
    <source>
        <dbReference type="EMBL" id="CAE0361384.1"/>
    </source>
</evidence>
<dbReference type="Pfam" id="PF02256">
    <property type="entry name" value="Fe_hyd_SSU"/>
    <property type="match status" value="1"/>
</dbReference>
<proteinExistence type="inferred from homology"/>
<sequence>MSLTLGILNEVLVKEGVKKVVATQVLPAAGNFLINKRWFSTKKKTFSTQPQVTITKPSNFERLPVTGSAPLQQFARPRTVNVLLNGKRVALQEGRLYPALVAAGIELPAICWHPDILNSGGRCRVCAVKINGKVATSCTNFVRELMEIETDTADLRELRDTAMAVDPKYRTESGLATAVGELDKVRTSITSSKDGTVHPRTPYVIRQPELCNHCNLCVEMCKSVQGVGAIGEIREIGDESSLSATEVKAFHGAPLPTTECVNCGQCINVCPTGALREASCVDEVNEVMKDPSVPKVFQFAPSVRVALAEEFGKAPGEMSLTKQMVAATRMMGDNIYVFDTNFTADLTIIEEGNELLERLRRVLTGKKMLGPDHMETALPMITSCSPGWVTYCEKNYADLIPNVSSCKSPQQMAGSLIKHFWSKRHGYEPANVISISVMPCVAKKQEASREEFIDANGVREVDYVLTTREFAELMKLNGVDPTKTDPSIPLGDSHWGLTLGDFDDPFGQASGAGLIFGATGGVMEAALRTAYEVVTGRPVPFARLDIQPVRGMDGVKVASVPLRDVLPEWGFLEGVDVKVAVAHGLTNARKLCDEIQLAKEKNEPPPYHFVEVMCCPGGCLGGGGQPKPTSTEIKMKRASLIYAEDHGLPLRKSHENASVRRLYDEFLVQPLAHHSHELLHTHYKAKDTEPRTFAFSHNDQVQDVLHLLVQNGYPRDTRALLTNMFSDIVDKYGYVSDSAIVAIADHVGASPVNIESILSHYHFFPRSPNTPKTSIYLCESHHCRQHGMSEIKQHLKDRGIPYHMTSWLGWSVDGGPAALIKHVGDSRVHHMLNITKNDPRLDDLEHFVNPLPEPNFNVLTMRRYSERAPSVLDDIVLSEEDEQIAKMGLCPVSQKAFAMDPDELIDHLDCASLRGCGGAGFPTHLKWRSVRDASAENKCVVVNADEGLPSTFKDYYLTRDASCRMRMLVGVATACHVVGAKQAYVYLRYEYKNLKSLIEADWEMYRTKMNPLAKNIPLTVVLGGGPYICGEETALFESLEGNLPQARTKRHQFPTDSGLFGWPTLVSNVETFAWIPSIIYHGGVWFHDLAVLPELGGAKLISISGDVAKPTLAAIPMGVTLRSVLEETAGIPIDEIAACEVGGLTEELTYPQDFDQPLTLAFKAGHLSAGGSIVVFSKKNFDEKRIFRTKAKFYDVESCQLCSPCREGAKVFRYGVDSIMDENTTLSADTIETYQHLFHSMEVLSNCGHGKACGKTARTILEKKNKVQDPENFCK</sequence>
<keyword evidence="3" id="KW-0004">4Fe-4S</keyword>
<accession>A0A7S3NHS2</accession>
<dbReference type="Pfam" id="PF02906">
    <property type="entry name" value="Fe_hyd_lg_C"/>
    <property type="match status" value="1"/>
</dbReference>
<evidence type="ECO:0000256" key="6">
    <source>
        <dbReference type="ARBA" id="ARBA00023004"/>
    </source>
</evidence>
<keyword evidence="6" id="KW-0408">Iron</keyword>
<dbReference type="Gene3D" id="3.10.20.600">
    <property type="match status" value="1"/>
</dbReference>
<evidence type="ECO:0000256" key="2">
    <source>
        <dbReference type="ARBA" id="ARBA00007523"/>
    </source>
</evidence>
<dbReference type="InterPro" id="IPR036010">
    <property type="entry name" value="2Fe-2S_ferredoxin-like_sf"/>
</dbReference>
<dbReference type="InterPro" id="IPR036991">
    <property type="entry name" value="Fe_hydrogenase_ssu_sf"/>
</dbReference>
<evidence type="ECO:0000256" key="7">
    <source>
        <dbReference type="ARBA" id="ARBA00023014"/>
    </source>
</evidence>
<comment type="similarity">
    <text evidence="1">Belongs to the NARF family.</text>
</comment>
<dbReference type="Gene3D" id="3.30.70.20">
    <property type="match status" value="1"/>
</dbReference>
<protein>
    <recommendedName>
        <fullName evidence="8">4Fe-4S ferredoxin-type domain-containing protein</fullName>
    </recommendedName>
</protein>
<dbReference type="GO" id="GO:0008901">
    <property type="term" value="F:ferredoxin hydrogenase activity"/>
    <property type="evidence" value="ECO:0007669"/>
    <property type="project" value="InterPro"/>
</dbReference>
<dbReference type="FunFam" id="3.30.70.20:FF:000035">
    <property type="entry name" value="Iron hydrogenase 1"/>
    <property type="match status" value="1"/>
</dbReference>
<dbReference type="Pfam" id="PF13510">
    <property type="entry name" value="Fer2_4"/>
    <property type="match status" value="1"/>
</dbReference>
<dbReference type="InterPro" id="IPR036249">
    <property type="entry name" value="Thioredoxin-like_sf"/>
</dbReference>
<dbReference type="AlphaFoldDB" id="A0A7S3NHS2"/>
<feature type="domain" description="4Fe-4S ferredoxin-type" evidence="8">
    <location>
        <begin position="252"/>
        <end position="280"/>
    </location>
</feature>
<dbReference type="SUPFAM" id="SSF52833">
    <property type="entry name" value="Thioredoxin-like"/>
    <property type="match status" value="1"/>
</dbReference>
<gene>
    <name evidence="9" type="ORF">ALAG00032_LOCUS2117</name>
</gene>
<dbReference type="SUPFAM" id="SSF142019">
    <property type="entry name" value="Nqo1 FMN-binding domain-like"/>
    <property type="match status" value="1"/>
</dbReference>
<dbReference type="PANTHER" id="PTHR43578:SF3">
    <property type="entry name" value="NADH-QUINONE OXIDOREDUCTASE SUBUNIT F"/>
    <property type="match status" value="1"/>
</dbReference>
<dbReference type="EMBL" id="HBIJ01003069">
    <property type="protein sequence ID" value="CAE0361384.1"/>
    <property type="molecule type" value="Transcribed_RNA"/>
</dbReference>
<dbReference type="SUPFAM" id="SSF140490">
    <property type="entry name" value="Nqo1C-terminal domain-like"/>
    <property type="match status" value="1"/>
</dbReference>
<dbReference type="Pfam" id="PF01512">
    <property type="entry name" value="Complex1_51K"/>
    <property type="match status" value="1"/>
</dbReference>
<dbReference type="InterPro" id="IPR037225">
    <property type="entry name" value="Nuo51_FMN-bd_sf"/>
</dbReference>
<evidence type="ECO:0000256" key="5">
    <source>
        <dbReference type="ARBA" id="ARBA00022737"/>
    </source>
</evidence>
<evidence type="ECO:0000256" key="4">
    <source>
        <dbReference type="ARBA" id="ARBA00022723"/>
    </source>
</evidence>
<dbReference type="Gene3D" id="3.10.20.740">
    <property type="match status" value="1"/>
</dbReference>
<dbReference type="SMART" id="SM00902">
    <property type="entry name" value="Fe_hyd_SSU"/>
    <property type="match status" value="1"/>
</dbReference>
<evidence type="ECO:0000256" key="3">
    <source>
        <dbReference type="ARBA" id="ARBA00022485"/>
    </source>
</evidence>
<reference evidence="9" key="1">
    <citation type="submission" date="2021-01" db="EMBL/GenBank/DDBJ databases">
        <authorList>
            <person name="Corre E."/>
            <person name="Pelletier E."/>
            <person name="Niang G."/>
            <person name="Scheremetjew M."/>
            <person name="Finn R."/>
            <person name="Kale V."/>
            <person name="Holt S."/>
            <person name="Cochrane G."/>
            <person name="Meng A."/>
            <person name="Brown T."/>
            <person name="Cohen L."/>
        </authorList>
    </citation>
    <scope>NUCLEOTIDE SEQUENCE</scope>
    <source>
        <strain evidence="9">CCMP1510</strain>
    </source>
</reference>
<evidence type="ECO:0000259" key="8">
    <source>
        <dbReference type="PROSITE" id="PS51379"/>
    </source>
</evidence>
<dbReference type="InterPro" id="IPR037207">
    <property type="entry name" value="Nuop51_4Fe4S-bd_sf"/>
</dbReference>
<dbReference type="SUPFAM" id="SSF54862">
    <property type="entry name" value="4Fe-4S ferredoxins"/>
    <property type="match status" value="1"/>
</dbReference>
<dbReference type="InterPro" id="IPR009016">
    <property type="entry name" value="Fe_hydrogenase"/>
</dbReference>
<evidence type="ECO:0000256" key="1">
    <source>
        <dbReference type="ARBA" id="ARBA00006596"/>
    </source>
</evidence>
<name>A0A7S3NHS2_9STRA</name>
<dbReference type="GO" id="GO:0051539">
    <property type="term" value="F:4 iron, 4 sulfur cluster binding"/>
    <property type="evidence" value="ECO:0007669"/>
    <property type="project" value="UniProtKB-KW"/>
</dbReference>
<dbReference type="InterPro" id="IPR011538">
    <property type="entry name" value="Nuo51_FMN-bd"/>
</dbReference>
<dbReference type="Gene3D" id="3.40.50.11540">
    <property type="entry name" value="NADH-ubiquinone oxidoreductase 51kDa subunit"/>
    <property type="match status" value="1"/>
</dbReference>
<dbReference type="InterPro" id="IPR017900">
    <property type="entry name" value="4Fe4S_Fe_S_CS"/>
</dbReference>
<comment type="similarity">
    <text evidence="2">Belongs to the complex I 51 kDa subunit family.</text>
</comment>
<feature type="domain" description="4Fe-4S ferredoxin-type" evidence="8">
    <location>
        <begin position="202"/>
        <end position="232"/>
    </location>
</feature>
<dbReference type="CDD" id="cd00207">
    <property type="entry name" value="fer2"/>
    <property type="match status" value="1"/>
</dbReference>
<dbReference type="SUPFAM" id="SSF54292">
    <property type="entry name" value="2Fe-2S ferredoxin-like"/>
    <property type="match status" value="1"/>
</dbReference>
<dbReference type="Pfam" id="PF12838">
    <property type="entry name" value="Fer4_7"/>
    <property type="match status" value="1"/>
</dbReference>
<dbReference type="InterPro" id="IPR017896">
    <property type="entry name" value="4Fe4S_Fe-S-bd"/>
</dbReference>
<dbReference type="Pfam" id="PF01257">
    <property type="entry name" value="2Fe-2S_thioredx"/>
    <property type="match status" value="1"/>
</dbReference>
<organism evidence="9">
    <name type="scientific">Aureoumbra lagunensis</name>
    <dbReference type="NCBI Taxonomy" id="44058"/>
    <lineage>
        <taxon>Eukaryota</taxon>
        <taxon>Sar</taxon>
        <taxon>Stramenopiles</taxon>
        <taxon>Ochrophyta</taxon>
        <taxon>Pelagophyceae</taxon>
        <taxon>Pelagomonadales</taxon>
        <taxon>Aureoumbra</taxon>
    </lineage>
</organism>
<dbReference type="InterPro" id="IPR019575">
    <property type="entry name" value="Nuop51_4Fe4S-bd"/>
</dbReference>
<dbReference type="PROSITE" id="PS00198">
    <property type="entry name" value="4FE4S_FER_1"/>
    <property type="match status" value="1"/>
</dbReference>
<keyword evidence="5" id="KW-0677">Repeat</keyword>
<dbReference type="Gene3D" id="4.10.260.20">
    <property type="entry name" value="Iron hydrogenase, small subunit"/>
    <property type="match status" value="1"/>
</dbReference>
<dbReference type="PROSITE" id="PS51379">
    <property type="entry name" value="4FE4S_FER_2"/>
    <property type="match status" value="2"/>
</dbReference>
<dbReference type="NCBIfam" id="TIGR02512">
    <property type="entry name" value="FeFe_hydrog_A"/>
    <property type="match status" value="1"/>
</dbReference>